<feature type="compositionally biased region" description="Polar residues" evidence="1">
    <location>
        <begin position="331"/>
        <end position="343"/>
    </location>
</feature>
<evidence type="ECO:0000256" key="2">
    <source>
        <dbReference type="SAM" id="Phobius"/>
    </source>
</evidence>
<evidence type="ECO:0000313" key="3">
    <source>
        <dbReference type="EMBL" id="RPB06359.1"/>
    </source>
</evidence>
<organism evidence="3 4">
    <name type="scientific">Morchella conica CCBAS932</name>
    <dbReference type="NCBI Taxonomy" id="1392247"/>
    <lineage>
        <taxon>Eukaryota</taxon>
        <taxon>Fungi</taxon>
        <taxon>Dikarya</taxon>
        <taxon>Ascomycota</taxon>
        <taxon>Pezizomycotina</taxon>
        <taxon>Pezizomycetes</taxon>
        <taxon>Pezizales</taxon>
        <taxon>Morchellaceae</taxon>
        <taxon>Morchella</taxon>
    </lineage>
</organism>
<accession>A0A3N4KAH1</accession>
<dbReference type="Proteomes" id="UP000277580">
    <property type="component" value="Unassembled WGS sequence"/>
</dbReference>
<reference evidence="3 4" key="1">
    <citation type="journal article" date="2018" name="Nat. Ecol. Evol.">
        <title>Pezizomycetes genomes reveal the molecular basis of ectomycorrhizal truffle lifestyle.</title>
        <authorList>
            <person name="Murat C."/>
            <person name="Payen T."/>
            <person name="Noel B."/>
            <person name="Kuo A."/>
            <person name="Morin E."/>
            <person name="Chen J."/>
            <person name="Kohler A."/>
            <person name="Krizsan K."/>
            <person name="Balestrini R."/>
            <person name="Da Silva C."/>
            <person name="Montanini B."/>
            <person name="Hainaut M."/>
            <person name="Levati E."/>
            <person name="Barry K.W."/>
            <person name="Belfiori B."/>
            <person name="Cichocki N."/>
            <person name="Clum A."/>
            <person name="Dockter R.B."/>
            <person name="Fauchery L."/>
            <person name="Guy J."/>
            <person name="Iotti M."/>
            <person name="Le Tacon F."/>
            <person name="Lindquist E.A."/>
            <person name="Lipzen A."/>
            <person name="Malagnac F."/>
            <person name="Mello A."/>
            <person name="Molinier V."/>
            <person name="Miyauchi S."/>
            <person name="Poulain J."/>
            <person name="Riccioni C."/>
            <person name="Rubini A."/>
            <person name="Sitrit Y."/>
            <person name="Splivallo R."/>
            <person name="Traeger S."/>
            <person name="Wang M."/>
            <person name="Zifcakova L."/>
            <person name="Wipf D."/>
            <person name="Zambonelli A."/>
            <person name="Paolocci F."/>
            <person name="Nowrousian M."/>
            <person name="Ottonello S."/>
            <person name="Baldrian P."/>
            <person name="Spatafora J.W."/>
            <person name="Henrissat B."/>
            <person name="Nagy L.G."/>
            <person name="Aury J.M."/>
            <person name="Wincker P."/>
            <person name="Grigoriev I.V."/>
            <person name="Bonfante P."/>
            <person name="Martin F.M."/>
        </authorList>
    </citation>
    <scope>NUCLEOTIDE SEQUENCE [LARGE SCALE GENOMIC DNA]</scope>
    <source>
        <strain evidence="3 4">CCBAS932</strain>
    </source>
</reference>
<feature type="transmembrane region" description="Helical" evidence="2">
    <location>
        <begin position="118"/>
        <end position="137"/>
    </location>
</feature>
<dbReference type="EMBL" id="ML119413">
    <property type="protein sequence ID" value="RPB06359.1"/>
    <property type="molecule type" value="Genomic_DNA"/>
</dbReference>
<protein>
    <submittedName>
        <fullName evidence="3">Uncharacterized protein</fullName>
    </submittedName>
</protein>
<feature type="transmembrane region" description="Helical" evidence="2">
    <location>
        <begin position="149"/>
        <end position="169"/>
    </location>
</feature>
<proteinExistence type="predicted"/>
<dbReference type="InParanoid" id="A0A3N4KAH1"/>
<gene>
    <name evidence="3" type="ORF">P167DRAFT_550573</name>
</gene>
<feature type="transmembrane region" description="Helical" evidence="2">
    <location>
        <begin position="221"/>
        <end position="244"/>
    </location>
</feature>
<keyword evidence="2" id="KW-0472">Membrane</keyword>
<keyword evidence="4" id="KW-1185">Reference proteome</keyword>
<dbReference type="AlphaFoldDB" id="A0A3N4KAH1"/>
<feature type="transmembrane region" description="Helical" evidence="2">
    <location>
        <begin position="181"/>
        <end position="201"/>
    </location>
</feature>
<keyword evidence="2" id="KW-1133">Transmembrane helix</keyword>
<name>A0A3N4KAH1_9PEZI</name>
<sequence>MYFQSQSAGDLHRAILIGKRVLEIPYLVNYHLKTWPLVGCPVLVKRIISCMGIIDILVLDVILLELHIHIVPYTITYSDIGYVAAAAYRRFLDTQANGAKEAVIEKTRETLELANQHARVIISFCCVAVFGCISAAISTLPGGVKKPSRVRGCEIIIHLILAVNSILLTRADTITNTVHGAIYYCVGLTVVTILEGALQMTKAWATFKDVQGPAPVASDKSSLAFEIGAVAFRCVTTIVVAVIACKLRRLPKADTPQVVRDYIILGGPGEFFSDLDDRNIAPLLRTLYRSDIIKAVIGVKPINSMWPSKTPMSAEELEEDKDKDNKAEGSAAQQRLPSENSQGLHAEYPRAS</sequence>
<feature type="region of interest" description="Disordered" evidence="1">
    <location>
        <begin position="308"/>
        <end position="352"/>
    </location>
</feature>
<evidence type="ECO:0000256" key="1">
    <source>
        <dbReference type="SAM" id="MobiDB-lite"/>
    </source>
</evidence>
<dbReference type="OrthoDB" id="5477765at2759"/>
<evidence type="ECO:0000313" key="4">
    <source>
        <dbReference type="Proteomes" id="UP000277580"/>
    </source>
</evidence>
<keyword evidence="2" id="KW-0812">Transmembrane</keyword>